<gene>
    <name evidence="2" type="ORF">RhiirC2_831940</name>
</gene>
<organism evidence="2 3">
    <name type="scientific">Rhizophagus irregularis</name>
    <dbReference type="NCBI Taxonomy" id="588596"/>
    <lineage>
        <taxon>Eukaryota</taxon>
        <taxon>Fungi</taxon>
        <taxon>Fungi incertae sedis</taxon>
        <taxon>Mucoromycota</taxon>
        <taxon>Glomeromycotina</taxon>
        <taxon>Glomeromycetes</taxon>
        <taxon>Glomerales</taxon>
        <taxon>Glomeraceae</taxon>
        <taxon>Rhizophagus</taxon>
    </lineage>
</organism>
<keyword evidence="1" id="KW-0732">Signal</keyword>
<feature type="chain" id="PRO_5014787391" evidence="1">
    <location>
        <begin position="26"/>
        <end position="119"/>
    </location>
</feature>
<accession>A0A2N1N6H8</accession>
<dbReference type="VEuPathDB" id="FungiDB:FUN_008080"/>
<dbReference type="Proteomes" id="UP000233469">
    <property type="component" value="Unassembled WGS sequence"/>
</dbReference>
<dbReference type="VEuPathDB" id="FungiDB:RhiirA1_391906"/>
<sequence length="119" mass="13941">MKCLISFPFFIIICIIMNIVSVTEAYKVVIHSYMKYGTLCRLWTEDEYGNYLSGDKSDRTCHEDDDYTYYTPPTTFYVIAHVPFSLEEDKKRGPYHNDICLTIQGTLNDWDFYEASTPC</sequence>
<dbReference type="VEuPathDB" id="FungiDB:RhiirFUN_008449"/>
<protein>
    <submittedName>
        <fullName evidence="2">Uncharacterized protein</fullName>
    </submittedName>
</protein>
<feature type="signal peptide" evidence="1">
    <location>
        <begin position="1"/>
        <end position="25"/>
    </location>
</feature>
<evidence type="ECO:0000313" key="2">
    <source>
        <dbReference type="EMBL" id="PKK69430.1"/>
    </source>
</evidence>
<reference evidence="2 3" key="2">
    <citation type="submission" date="2017-10" db="EMBL/GenBank/DDBJ databases">
        <title>Extensive intraspecific genome diversity in a model arbuscular mycorrhizal fungus.</title>
        <authorList>
            <person name="Chen E.C.H."/>
            <person name="Morin E."/>
            <person name="Baudet D."/>
            <person name="Noel J."/>
            <person name="Ndikumana S."/>
            <person name="Charron P."/>
            <person name="St-Onge C."/>
            <person name="Giorgi J."/>
            <person name="Grigoriev I.V."/>
            <person name="Roux C."/>
            <person name="Martin F.M."/>
            <person name="Corradi N."/>
        </authorList>
    </citation>
    <scope>NUCLEOTIDE SEQUENCE [LARGE SCALE GENOMIC DNA]</scope>
    <source>
        <strain evidence="2 3">C2</strain>
    </source>
</reference>
<dbReference type="AlphaFoldDB" id="A0A2N1N6H8"/>
<name>A0A2N1N6H8_9GLOM</name>
<reference evidence="2 3" key="1">
    <citation type="submission" date="2016-04" db="EMBL/GenBank/DDBJ databases">
        <title>Genome analyses suggest a sexual origin of heterokaryosis in a supposedly ancient asexual fungus.</title>
        <authorList>
            <person name="Ropars J."/>
            <person name="Sedzielewska K."/>
            <person name="Noel J."/>
            <person name="Charron P."/>
            <person name="Farinelli L."/>
            <person name="Marton T."/>
            <person name="Kruger M."/>
            <person name="Pelin A."/>
            <person name="Brachmann A."/>
            <person name="Corradi N."/>
        </authorList>
    </citation>
    <scope>NUCLEOTIDE SEQUENCE [LARGE SCALE GENOMIC DNA]</scope>
    <source>
        <strain evidence="2 3">C2</strain>
    </source>
</reference>
<evidence type="ECO:0000313" key="3">
    <source>
        <dbReference type="Proteomes" id="UP000233469"/>
    </source>
</evidence>
<evidence type="ECO:0000256" key="1">
    <source>
        <dbReference type="SAM" id="SignalP"/>
    </source>
</evidence>
<dbReference type="EMBL" id="LLXL01000727">
    <property type="protein sequence ID" value="PKK69430.1"/>
    <property type="molecule type" value="Genomic_DNA"/>
</dbReference>
<comment type="caution">
    <text evidence="2">The sequence shown here is derived from an EMBL/GenBank/DDBJ whole genome shotgun (WGS) entry which is preliminary data.</text>
</comment>
<proteinExistence type="predicted"/>